<dbReference type="PANTHER" id="PTHR13847">
    <property type="entry name" value="SARCOSINE DEHYDROGENASE-RELATED"/>
    <property type="match status" value="1"/>
</dbReference>
<dbReference type="InterPro" id="IPR036188">
    <property type="entry name" value="FAD/NAD-bd_sf"/>
</dbReference>
<comment type="similarity">
    <text evidence="1">Belongs to the DadA oxidoreductase family.</text>
</comment>
<dbReference type="GO" id="GO:0008718">
    <property type="term" value="F:D-amino-acid dehydrogenase activity"/>
    <property type="evidence" value="ECO:0007669"/>
    <property type="project" value="TreeGrafter"/>
</dbReference>
<dbReference type="GO" id="GO:0055130">
    <property type="term" value="P:D-alanine catabolic process"/>
    <property type="evidence" value="ECO:0007669"/>
    <property type="project" value="TreeGrafter"/>
</dbReference>
<keyword evidence="5" id="KW-1185">Reference proteome</keyword>
<feature type="domain" description="FAD dependent oxidoreductase" evidence="3">
    <location>
        <begin position="23"/>
        <end position="419"/>
    </location>
</feature>
<dbReference type="GO" id="GO:0005886">
    <property type="term" value="C:plasma membrane"/>
    <property type="evidence" value="ECO:0007669"/>
    <property type="project" value="TreeGrafter"/>
</dbReference>
<accession>A0A1G8I7J0</accession>
<dbReference type="Gene3D" id="3.30.9.10">
    <property type="entry name" value="D-Amino Acid Oxidase, subunit A, domain 2"/>
    <property type="match status" value="1"/>
</dbReference>
<dbReference type="Proteomes" id="UP000199340">
    <property type="component" value="Unassembled WGS sequence"/>
</dbReference>
<proteinExistence type="inferred from homology"/>
<dbReference type="PANTHER" id="PTHR13847:SF280">
    <property type="entry name" value="D-AMINO ACID DEHYDROGENASE"/>
    <property type="match status" value="1"/>
</dbReference>
<dbReference type="GO" id="GO:0005737">
    <property type="term" value="C:cytoplasm"/>
    <property type="evidence" value="ECO:0007669"/>
    <property type="project" value="TreeGrafter"/>
</dbReference>
<dbReference type="STRING" id="490829.SAMN05421850_101799"/>
<keyword evidence="2" id="KW-0560">Oxidoreductase</keyword>
<dbReference type="AlphaFoldDB" id="A0A1G8I7J0"/>
<dbReference type="OrthoDB" id="9787190at2"/>
<dbReference type="RefSeq" id="WP_090026633.1">
    <property type="nucleotide sequence ID" value="NZ_FNEB01000001.1"/>
</dbReference>
<organism evidence="4 5">
    <name type="scientific">Lutimaribacter saemankumensis</name>
    <dbReference type="NCBI Taxonomy" id="490829"/>
    <lineage>
        <taxon>Bacteria</taxon>
        <taxon>Pseudomonadati</taxon>
        <taxon>Pseudomonadota</taxon>
        <taxon>Alphaproteobacteria</taxon>
        <taxon>Rhodobacterales</taxon>
        <taxon>Roseobacteraceae</taxon>
        <taxon>Lutimaribacter</taxon>
    </lineage>
</organism>
<evidence type="ECO:0000259" key="3">
    <source>
        <dbReference type="Pfam" id="PF01266"/>
    </source>
</evidence>
<dbReference type="Pfam" id="PF01266">
    <property type="entry name" value="DAO"/>
    <property type="match status" value="1"/>
</dbReference>
<protein>
    <submittedName>
        <fullName evidence="4">Glycine/D-amino acid oxidase</fullName>
    </submittedName>
</protein>
<gene>
    <name evidence="4" type="ORF">SAMN05421850_101799</name>
</gene>
<evidence type="ECO:0000256" key="1">
    <source>
        <dbReference type="ARBA" id="ARBA00009410"/>
    </source>
</evidence>
<name>A0A1G8I7J0_9RHOB</name>
<evidence type="ECO:0000313" key="4">
    <source>
        <dbReference type="EMBL" id="SDI14804.1"/>
    </source>
</evidence>
<dbReference type="Gene3D" id="3.50.50.60">
    <property type="entry name" value="FAD/NAD(P)-binding domain"/>
    <property type="match status" value="2"/>
</dbReference>
<reference evidence="4 5" key="1">
    <citation type="submission" date="2016-10" db="EMBL/GenBank/DDBJ databases">
        <authorList>
            <person name="de Groot N.N."/>
        </authorList>
    </citation>
    <scope>NUCLEOTIDE SEQUENCE [LARGE SCALE GENOMIC DNA]</scope>
    <source>
        <strain evidence="4 5">DSM 28010</strain>
    </source>
</reference>
<dbReference type="InterPro" id="IPR006076">
    <property type="entry name" value="FAD-dep_OxRdtase"/>
</dbReference>
<dbReference type="EMBL" id="FNEB01000001">
    <property type="protein sequence ID" value="SDI14804.1"/>
    <property type="molecule type" value="Genomic_DNA"/>
</dbReference>
<evidence type="ECO:0000256" key="2">
    <source>
        <dbReference type="ARBA" id="ARBA00023002"/>
    </source>
</evidence>
<sequence length="449" mass="47751">MTGLPFSLSNPPEHQAALPAAADCVVIGGGIIGITAALFLARKGQRVVVLEKGRVGAEQSGRNWGWIRTQGRDLAEIPVSLEARQLWRALDQQCGGRLGVATIGVSYLAGGQKDMDRYAAWLEGAQGHDGLDSRLVDRAALADVLAGLQGDWVGALHTPSDMVGEPWVAVPEIARLAASEGVAIRENCAVRCLDMVRGRVAGVVTEAGRIAAPRVVLAGGAWSALFLRNHGAWLPQLSVRSTVMATDPCPDAFTGAAIDGRVAMRRRADGGYSLARATMSEFFVGPDAFRAFRAFLPVLRQGGFPVSFRGLAPKGHPDGWRTKRRWRPDEETPFERMRILDPAPEAGRVRTAHAAFKDRCPAAGAPGIKAAWAGMIDTTPDVVPVVDHCADLPGLVVATGMCGHGFGIGPGFGRIVSDLVTGDDPGHDMARFRWGRFTDGSPIRLGPDL</sequence>
<dbReference type="SUPFAM" id="SSF51905">
    <property type="entry name" value="FAD/NAD(P)-binding domain"/>
    <property type="match status" value="1"/>
</dbReference>
<evidence type="ECO:0000313" key="5">
    <source>
        <dbReference type="Proteomes" id="UP000199340"/>
    </source>
</evidence>